<dbReference type="EMBL" id="BARW01018841">
    <property type="protein sequence ID" value="GAJ02262.1"/>
    <property type="molecule type" value="Genomic_DNA"/>
</dbReference>
<gene>
    <name evidence="1" type="ORF">S12H4_32169</name>
</gene>
<comment type="caution">
    <text evidence="1">The sequence shown here is derived from an EMBL/GenBank/DDBJ whole genome shotgun (WGS) entry which is preliminary data.</text>
</comment>
<feature type="non-terminal residue" evidence="1">
    <location>
        <position position="1"/>
    </location>
</feature>
<evidence type="ECO:0000313" key="1">
    <source>
        <dbReference type="EMBL" id="GAJ02262.1"/>
    </source>
</evidence>
<protein>
    <submittedName>
        <fullName evidence="1">Uncharacterized protein</fullName>
    </submittedName>
</protein>
<organism evidence="1">
    <name type="scientific">marine sediment metagenome</name>
    <dbReference type="NCBI Taxonomy" id="412755"/>
    <lineage>
        <taxon>unclassified sequences</taxon>
        <taxon>metagenomes</taxon>
        <taxon>ecological metagenomes</taxon>
    </lineage>
</organism>
<proteinExistence type="predicted"/>
<reference evidence="1" key="1">
    <citation type="journal article" date="2014" name="Front. Microbiol.">
        <title>High frequency of phylogenetically diverse reductive dehalogenase-homologous genes in deep subseafloor sedimentary metagenomes.</title>
        <authorList>
            <person name="Kawai M."/>
            <person name="Futagami T."/>
            <person name="Toyoda A."/>
            <person name="Takaki Y."/>
            <person name="Nishi S."/>
            <person name="Hori S."/>
            <person name="Arai W."/>
            <person name="Tsubouchi T."/>
            <person name="Morono Y."/>
            <person name="Uchiyama I."/>
            <person name="Ito T."/>
            <person name="Fujiyama A."/>
            <person name="Inagaki F."/>
            <person name="Takami H."/>
        </authorList>
    </citation>
    <scope>NUCLEOTIDE SEQUENCE</scope>
    <source>
        <strain evidence="1">Expedition CK06-06</strain>
    </source>
</reference>
<dbReference type="AlphaFoldDB" id="X1UFB2"/>
<accession>X1UFB2</accession>
<sequence length="33" mass="3902">LEFALPVKKKFLEQKDRPKVEKNGPKYPIPAYE</sequence>
<name>X1UFB2_9ZZZZ</name>